<feature type="region of interest" description="Disordered" evidence="2">
    <location>
        <begin position="31"/>
        <end position="59"/>
    </location>
</feature>
<evidence type="ECO:0000313" key="3">
    <source>
        <dbReference type="EMBL" id="KAK2879012.1"/>
    </source>
</evidence>
<gene>
    <name evidence="3" type="ORF">Q8A67_019803</name>
</gene>
<accession>A0AA88TIA7</accession>
<dbReference type="Proteomes" id="UP001187343">
    <property type="component" value="Unassembled WGS sequence"/>
</dbReference>
<feature type="coiled-coil region" evidence="1">
    <location>
        <begin position="487"/>
        <end position="767"/>
    </location>
</feature>
<name>A0AA88TIA7_9TELE</name>
<evidence type="ECO:0000313" key="4">
    <source>
        <dbReference type="Proteomes" id="UP001187343"/>
    </source>
</evidence>
<protein>
    <submittedName>
        <fullName evidence="3">Uncharacterized protein</fullName>
    </submittedName>
</protein>
<feature type="coiled-coil region" evidence="1">
    <location>
        <begin position="213"/>
        <end position="303"/>
    </location>
</feature>
<organism evidence="3 4">
    <name type="scientific">Cirrhinus molitorella</name>
    <name type="common">mud carp</name>
    <dbReference type="NCBI Taxonomy" id="172907"/>
    <lineage>
        <taxon>Eukaryota</taxon>
        <taxon>Metazoa</taxon>
        <taxon>Chordata</taxon>
        <taxon>Craniata</taxon>
        <taxon>Vertebrata</taxon>
        <taxon>Euteleostomi</taxon>
        <taxon>Actinopterygii</taxon>
        <taxon>Neopterygii</taxon>
        <taxon>Teleostei</taxon>
        <taxon>Ostariophysi</taxon>
        <taxon>Cypriniformes</taxon>
        <taxon>Cyprinidae</taxon>
        <taxon>Labeoninae</taxon>
        <taxon>Labeonini</taxon>
        <taxon>Cirrhinus</taxon>
    </lineage>
</organism>
<proteinExistence type="predicted"/>
<comment type="caution">
    <text evidence="3">The sequence shown here is derived from an EMBL/GenBank/DDBJ whole genome shotgun (WGS) entry which is preliminary data.</text>
</comment>
<reference evidence="3" key="1">
    <citation type="submission" date="2023-08" db="EMBL/GenBank/DDBJ databases">
        <title>Chromosome-level Genome Assembly of mud carp (Cirrhinus molitorella).</title>
        <authorList>
            <person name="Liu H."/>
        </authorList>
    </citation>
    <scope>NUCLEOTIDE SEQUENCE</scope>
    <source>
        <strain evidence="3">Prfri</strain>
        <tissue evidence="3">Muscle</tissue>
    </source>
</reference>
<keyword evidence="1" id="KW-0175">Coiled coil</keyword>
<evidence type="ECO:0000256" key="1">
    <source>
        <dbReference type="SAM" id="Coils"/>
    </source>
</evidence>
<keyword evidence="4" id="KW-1185">Reference proteome</keyword>
<feature type="coiled-coil region" evidence="1">
    <location>
        <begin position="152"/>
        <end position="179"/>
    </location>
</feature>
<dbReference type="PANTHER" id="PTHR35347:SF1">
    <property type="entry name" value="COILED-COIL DOMAIN-CONTAINING PROTEIN 175"/>
    <property type="match status" value="1"/>
</dbReference>
<feature type="compositionally biased region" description="Polar residues" evidence="2">
    <location>
        <begin position="33"/>
        <end position="54"/>
    </location>
</feature>
<sequence length="847" mass="97783">MESLRTTEQPVCALAQESICQVMNVHLVPPKSPTSANQTSAVSGQGKSTQQWNSKDNRTVGLRSGTEEHLQGDECTSGATVESNISKSDLRSLWSSSPKRLLAAKRQQTVSSSHQNLNYEPRPFPFTLLPTSANKRLREEGVSFSQEASHHLRETAEAIKELESSRKAAREKLEVETIETSKLRHRTMNLEDDIRSEISACVTAAREGNAAELNRLQSELKAVVDDIQSMEEKQQLLEQENGVLIGERENIKENYEDVVDQMNQQLSNKASIQMLLTEKQNEIQSLKDKIVQVETAQQNLKENMVQKSKTFAESKHAVDKEIAEIVLKIKEQRKINAETRKELDIITSELQDKEETITQCEKHISQLVKNIASMMASKTMCKEWFHVEKSQKDELDRQKESHEHELLELAEAFEQKVQALQEQMVEVENEIKEEQKVKSALSEPLAKLSDIFSTQRKKEDDMIAEQHSLSKRLEENKLSRDEDVISIAKCKFEMKNMKEEMRQLHDANIINADMFTKTLEELENQLAKQNTSRAAVEAEREKIRQSRKTLKVEHEEYVSKINAAIGRTEKRYGELLEEKKKLQDHILLNSVIKDLTEELANTEEKGKQMEMNYKAEIQQLTSDAESITQAHKEKEQELKDQESILEMVESQFDIEHLKHQTLKNQITELETQRKHLELGIEEVTKQTAALVQPKEDLKRELMTLRARHMEMLTANAAVISAVEKSIYENKVMLEQVTMENSRLHVRIEQMKEEILDSKKDKEKYTQEAKWMNKEVQSLFKTLTDTWNMDVLLTEESANQEQKIVENIYNLTVRIQERKHHISDINNRLEKELVGMSCMLQKPNYKNT</sequence>
<dbReference type="AlphaFoldDB" id="A0AA88TIA7"/>
<dbReference type="PANTHER" id="PTHR35347">
    <property type="entry name" value="COILED-COIL DOMAIN-CONTAINING PROTEIN 175"/>
    <property type="match status" value="1"/>
</dbReference>
<feature type="coiled-coil region" evidence="1">
    <location>
        <begin position="336"/>
        <end position="437"/>
    </location>
</feature>
<evidence type="ECO:0000256" key="2">
    <source>
        <dbReference type="SAM" id="MobiDB-lite"/>
    </source>
</evidence>
<dbReference type="EMBL" id="JAUYZG010000019">
    <property type="protein sequence ID" value="KAK2879012.1"/>
    <property type="molecule type" value="Genomic_DNA"/>
</dbReference>
<dbReference type="InterPro" id="IPR038834">
    <property type="entry name" value="CCDC175"/>
</dbReference>